<dbReference type="InterPro" id="IPR004087">
    <property type="entry name" value="KH_dom"/>
</dbReference>
<proteinExistence type="inferred from homology"/>
<dbReference type="Pfam" id="PF26594">
    <property type="entry name" value="KH_NusA_2nd"/>
    <property type="match status" value="1"/>
</dbReference>
<dbReference type="InterPro" id="IPR015946">
    <property type="entry name" value="KH_dom-like_a/b"/>
</dbReference>
<evidence type="ECO:0000259" key="8">
    <source>
        <dbReference type="PROSITE" id="PS50126"/>
    </source>
</evidence>
<dbReference type="InterPro" id="IPR003029">
    <property type="entry name" value="S1_domain"/>
</dbReference>
<comment type="subcellular location">
    <subcellularLocation>
        <location evidence="7">Cytoplasm</location>
    </subcellularLocation>
</comment>
<keyword evidence="4 7" id="KW-0694">RNA-binding</keyword>
<dbReference type="Pfam" id="PF13184">
    <property type="entry name" value="KH_NusA_1st"/>
    <property type="match status" value="1"/>
</dbReference>
<evidence type="ECO:0000256" key="7">
    <source>
        <dbReference type="HAMAP-Rule" id="MF_00945"/>
    </source>
</evidence>
<dbReference type="Gene3D" id="3.30.300.20">
    <property type="match status" value="2"/>
</dbReference>
<dbReference type="GO" id="GO:0005829">
    <property type="term" value="C:cytosol"/>
    <property type="evidence" value="ECO:0007669"/>
    <property type="project" value="TreeGrafter"/>
</dbReference>
<dbReference type="CDD" id="cd04455">
    <property type="entry name" value="S1_NusA"/>
    <property type="match status" value="1"/>
</dbReference>
<evidence type="ECO:0000313" key="10">
    <source>
        <dbReference type="Proteomes" id="UP000233414"/>
    </source>
</evidence>
<keyword evidence="1 7" id="KW-0806">Transcription termination</keyword>
<comment type="subunit">
    <text evidence="7">Monomer. Binds directly to the core enzyme of the DNA-dependent RNA polymerase and to nascent RNA.</text>
</comment>
<dbReference type="PANTHER" id="PTHR22648:SF0">
    <property type="entry name" value="TRANSCRIPTION TERMINATION_ANTITERMINATION PROTEIN NUSA"/>
    <property type="match status" value="1"/>
</dbReference>
<dbReference type="GO" id="GO:0003723">
    <property type="term" value="F:RNA binding"/>
    <property type="evidence" value="ECO:0007669"/>
    <property type="project" value="UniProtKB-UniRule"/>
</dbReference>
<dbReference type="InterPro" id="IPR010213">
    <property type="entry name" value="TF_NusA"/>
</dbReference>
<evidence type="ECO:0000256" key="4">
    <source>
        <dbReference type="ARBA" id="ARBA00022884"/>
    </source>
</evidence>
<evidence type="ECO:0000256" key="2">
    <source>
        <dbReference type="ARBA" id="ARBA00022490"/>
    </source>
</evidence>
<dbReference type="SUPFAM" id="SSF54814">
    <property type="entry name" value="Prokaryotic type KH domain (KH-domain type II)"/>
    <property type="match status" value="2"/>
</dbReference>
<dbReference type="SUPFAM" id="SSF50249">
    <property type="entry name" value="Nucleic acid-binding proteins"/>
    <property type="match status" value="1"/>
</dbReference>
<dbReference type="InterPro" id="IPR030842">
    <property type="entry name" value="TF_NusA_bacterial"/>
</dbReference>
<dbReference type="FunFam" id="3.30.300.20:FF:000002">
    <property type="entry name" value="Transcription termination/antitermination protein NusA"/>
    <property type="match status" value="1"/>
</dbReference>
<keyword evidence="3 7" id="KW-0889">Transcription antitermination</keyword>
<keyword evidence="2 7" id="KW-0963">Cytoplasm</keyword>
<protein>
    <recommendedName>
        <fullName evidence="7">Transcription termination/antitermination protein NusA</fullName>
    </recommendedName>
</protein>
<dbReference type="FunFam" id="3.30.300.20:FF:000005">
    <property type="entry name" value="Transcription termination/antitermination protein NusA"/>
    <property type="match status" value="1"/>
</dbReference>
<dbReference type="PANTHER" id="PTHR22648">
    <property type="entry name" value="TRANSCRIPTION TERMINATION FACTOR NUSA"/>
    <property type="match status" value="1"/>
</dbReference>
<evidence type="ECO:0000313" key="9">
    <source>
        <dbReference type="EMBL" id="PKL72439.1"/>
    </source>
</evidence>
<evidence type="ECO:0000256" key="5">
    <source>
        <dbReference type="ARBA" id="ARBA00023015"/>
    </source>
</evidence>
<dbReference type="SMART" id="SM00322">
    <property type="entry name" value="KH"/>
    <property type="match status" value="2"/>
</dbReference>
<dbReference type="Pfam" id="PF08529">
    <property type="entry name" value="NusA_N"/>
    <property type="match status" value="1"/>
</dbReference>
<dbReference type="Gene3D" id="2.40.50.140">
    <property type="entry name" value="Nucleic acid-binding proteins"/>
    <property type="match status" value="1"/>
</dbReference>
<dbReference type="InterPro" id="IPR009019">
    <property type="entry name" value="KH_sf_prok-type"/>
</dbReference>
<feature type="domain" description="S1 motif" evidence="8">
    <location>
        <begin position="156"/>
        <end position="220"/>
    </location>
</feature>
<dbReference type="PROSITE" id="PS50084">
    <property type="entry name" value="KH_TYPE_1"/>
    <property type="match status" value="1"/>
</dbReference>
<dbReference type="HAMAP" id="MF_00945_B">
    <property type="entry name" value="NusA_B"/>
    <property type="match status" value="1"/>
</dbReference>
<reference evidence="9 10" key="1">
    <citation type="journal article" date="2017" name="ISME J.">
        <title>Potential for microbial H2 and metal transformations associated with novel bacteria and archaea in deep terrestrial subsurface sediments.</title>
        <authorList>
            <person name="Hernsdorf A.W."/>
            <person name="Amano Y."/>
            <person name="Miyakawa K."/>
            <person name="Ise K."/>
            <person name="Suzuki Y."/>
            <person name="Anantharaman K."/>
            <person name="Probst A."/>
            <person name="Burstein D."/>
            <person name="Thomas B.C."/>
            <person name="Banfield J.F."/>
        </authorList>
    </citation>
    <scope>NUCLEOTIDE SEQUENCE [LARGE SCALE GENOMIC DNA]</scope>
    <source>
        <strain evidence="9">HGW-Kuenenbacteria-1</strain>
    </source>
</reference>
<keyword evidence="6 7" id="KW-0804">Transcription</keyword>
<dbReference type="NCBIfam" id="TIGR01953">
    <property type="entry name" value="NusA"/>
    <property type="match status" value="1"/>
</dbReference>
<dbReference type="InterPro" id="IPR036555">
    <property type="entry name" value="NusA_N_sf"/>
</dbReference>
<dbReference type="GO" id="GO:0003700">
    <property type="term" value="F:DNA-binding transcription factor activity"/>
    <property type="evidence" value="ECO:0007669"/>
    <property type="project" value="InterPro"/>
</dbReference>
<dbReference type="SUPFAM" id="SSF69705">
    <property type="entry name" value="Transcription factor NusA, N-terminal domain"/>
    <property type="match status" value="1"/>
</dbReference>
<keyword evidence="5 7" id="KW-0805">Transcription regulation</keyword>
<dbReference type="Proteomes" id="UP000233414">
    <property type="component" value="Unassembled WGS sequence"/>
</dbReference>
<name>A0A2N1UNM1_9BACT</name>
<dbReference type="CDD" id="cd02134">
    <property type="entry name" value="KH-II_NusA_rpt1"/>
    <property type="match status" value="1"/>
</dbReference>
<dbReference type="InterPro" id="IPR025249">
    <property type="entry name" value="TF_NusA_KH_1st"/>
</dbReference>
<evidence type="ECO:0000256" key="6">
    <source>
        <dbReference type="ARBA" id="ARBA00023163"/>
    </source>
</evidence>
<dbReference type="GO" id="GO:0006353">
    <property type="term" value="P:DNA-templated transcription termination"/>
    <property type="evidence" value="ECO:0007669"/>
    <property type="project" value="UniProtKB-UniRule"/>
</dbReference>
<evidence type="ECO:0000256" key="3">
    <source>
        <dbReference type="ARBA" id="ARBA00022814"/>
    </source>
</evidence>
<dbReference type="InterPro" id="IPR012340">
    <property type="entry name" value="NA-bd_OB-fold"/>
</dbReference>
<dbReference type="GO" id="GO:0031564">
    <property type="term" value="P:transcription antitermination"/>
    <property type="evidence" value="ECO:0007669"/>
    <property type="project" value="UniProtKB-UniRule"/>
</dbReference>
<evidence type="ECO:0000256" key="1">
    <source>
        <dbReference type="ARBA" id="ARBA00022472"/>
    </source>
</evidence>
<dbReference type="Pfam" id="PF00575">
    <property type="entry name" value="S1"/>
    <property type="match status" value="1"/>
</dbReference>
<gene>
    <name evidence="7 9" type="primary">nusA</name>
    <name evidence="9" type="ORF">CVV26_01575</name>
</gene>
<dbReference type="AlphaFoldDB" id="A0A2N1UNM1"/>
<dbReference type="EMBL" id="PGYQ01000005">
    <property type="protein sequence ID" value="PKL72439.1"/>
    <property type="molecule type" value="Genomic_DNA"/>
</dbReference>
<dbReference type="PROSITE" id="PS50126">
    <property type="entry name" value="S1"/>
    <property type="match status" value="1"/>
</dbReference>
<comment type="function">
    <text evidence="7">Participates in both transcription termination and antitermination.</text>
</comment>
<comment type="caution">
    <text evidence="9">The sequence shown here is derived from an EMBL/GenBank/DDBJ whole genome shotgun (WGS) entry which is preliminary data.</text>
</comment>
<accession>A0A2N1UNM1</accession>
<dbReference type="SMART" id="SM00316">
    <property type="entry name" value="S1"/>
    <property type="match status" value="1"/>
</dbReference>
<organism evidence="9 10">
    <name type="scientific">Candidatus Kuenenbacteria bacterium HGW-Kuenenbacteria-1</name>
    <dbReference type="NCBI Taxonomy" id="2013812"/>
    <lineage>
        <taxon>Bacteria</taxon>
        <taxon>Candidatus Kueneniibacteriota</taxon>
    </lineage>
</organism>
<sequence>MSSPILIAIKQICDEKNISAEKVIEAIELSLAAAFRKDFGQIGQNIKAKFDVETGNIKIFDIKTVVNYQPEEETKEIEKSEEEFKKKKFNPKTDIYLEEAKKIKKNIKINDEIKTELEISHDFGRIAAQTAKQVIVQNLREMERESLYEEFKDKEGKVLNGIIQRFEGRNVIIDLGRTIGLLPVEEQIPFEKYNAGQRLKVFVLNIEKETKGPKIIVSRTHKELLKQLFYLEIPEISNDVVEIKAIAREAGARSKIAVFTKEKNIDPVGSCIGQKGTRIQTIISELNGEKIDIIEYSENISKFISNALSPAKVIKTEIDKKNEKACVMVREDQLSLAIGKDGQNVRLAAKLTGWKIDIIAQKEEAKENKEEEEERIN</sequence>
<dbReference type="InterPro" id="IPR013735">
    <property type="entry name" value="TF_NusA_N"/>
</dbReference>
<dbReference type="CDD" id="cd22529">
    <property type="entry name" value="KH-II_NusA_rpt2"/>
    <property type="match status" value="1"/>
</dbReference>
<comment type="similarity">
    <text evidence="7">Belongs to the NusA family.</text>
</comment>
<dbReference type="Gene3D" id="3.30.1480.10">
    <property type="entry name" value="NusA, N-terminal domain"/>
    <property type="match status" value="1"/>
</dbReference>
<dbReference type="InterPro" id="IPR058582">
    <property type="entry name" value="KH_NusA_2nd"/>
</dbReference>